<dbReference type="SUPFAM" id="SSF56988">
    <property type="entry name" value="Anthrax protective antigen"/>
    <property type="match status" value="1"/>
</dbReference>
<dbReference type="InterPro" id="IPR046839">
    <property type="entry name" value="ABC_toxin_N"/>
</dbReference>
<dbReference type="RefSeq" id="WP_138643566.1">
    <property type="nucleotide sequence ID" value="NZ_VCKW01000010.1"/>
</dbReference>
<dbReference type="InterPro" id="IPR037524">
    <property type="entry name" value="PA14/GLEYA"/>
</dbReference>
<organism evidence="2 3">
    <name type="scientific">Actinomadura soli</name>
    <dbReference type="NCBI Taxonomy" id="2508997"/>
    <lineage>
        <taxon>Bacteria</taxon>
        <taxon>Bacillati</taxon>
        <taxon>Actinomycetota</taxon>
        <taxon>Actinomycetes</taxon>
        <taxon>Streptosporangiales</taxon>
        <taxon>Thermomonosporaceae</taxon>
        <taxon>Actinomadura</taxon>
    </lineage>
</organism>
<protein>
    <recommendedName>
        <fullName evidence="1">PA14 domain-containing protein</fullName>
    </recommendedName>
</protein>
<comment type="caution">
    <text evidence="2">The sequence shown here is derived from an EMBL/GenBank/DDBJ whole genome shotgun (WGS) entry which is preliminary data.</text>
</comment>
<proteinExistence type="predicted"/>
<dbReference type="OrthoDB" id="9781691at2"/>
<gene>
    <name evidence="2" type="ORF">ETD83_03455</name>
</gene>
<accession>A0A5C4JIY9</accession>
<reference evidence="2 3" key="1">
    <citation type="submission" date="2019-05" db="EMBL/GenBank/DDBJ databases">
        <title>Draft genome sequence of Actinomadura sp. 14C53.</title>
        <authorList>
            <person name="Saricaoglu S."/>
            <person name="Isik K."/>
        </authorList>
    </citation>
    <scope>NUCLEOTIDE SEQUENCE [LARGE SCALE GENOMIC DNA]</scope>
    <source>
        <strain evidence="2 3">14C53</strain>
    </source>
</reference>
<evidence type="ECO:0000313" key="3">
    <source>
        <dbReference type="Proteomes" id="UP000309174"/>
    </source>
</evidence>
<dbReference type="InterPro" id="IPR041079">
    <property type="entry name" value="Neuraminidase-like"/>
</dbReference>
<name>A0A5C4JIY9_9ACTN</name>
<dbReference type="Pfam" id="PF18413">
    <property type="entry name" value="Neuraminidase"/>
    <property type="match status" value="1"/>
</dbReference>
<dbReference type="Pfam" id="PF20220">
    <property type="entry name" value="ABC_toxin_N"/>
    <property type="match status" value="1"/>
</dbReference>
<sequence length="2186" mass="231062">MTASDSAGTSFHIGGTVRDDAGSPVTAGVAVEVVDLRLGGEHPIGTAEVRPDGGFALAYDPEPVRSGPGASLDLVVRVVRRPADGAGRRGAAAEGGVLARSAPRFDAGPRELVDVEVPADAVPVLDEHSRLVADIARGLADAGGNGAGGDGIGLAGFVENTERRDVTFAAAKSGWDARAVAMASLADREAASTGIPAPLHYALYRAGLPAGPRLWALAPAEVIETVWSRAAEQGIIAPELAAEVPASLDAVRGLAGRAVLDLPGGAGDGRLDDLLRPALPDEADRHRFAQIYREHRGAPEALWSRVREEFPDGADRLELDGALAGLTRNNAPLIARLHDGPAPSRVGDLVAAGYHRAERWRQDLTADVPVPDDVPGEDEDARRDAYARLLAEELRLRHPTAVLGAEVAEGTLPVGGPEGTGRAVAGFLAEHHDRFELAVHPIDDFLGERAIELAPPVRDEVAALQRVVAVAPTPEAVRGLRALGIGSAREVALHGEEAFAARFGSALGGEDAARETFRRSDQVHSAALATATSFLVGRAAPEVFAVPRGGPAALTGPGARALAVAETAGLAAVRRLPNLETLFGPGDTGACEHCESVLSPAAYLVDLLEFLDVEPPAPTGRKPLDVLLQRRPDLQHIALSCENTEVELPYVDLVNEILEHVVVHASIDGYRGHDVAPGTSTAELLASPQFVDEAAYTALRALPYPLPLPWDQRLAALRAYLARVESTLADAMSVLAADDAGGRSRSDIVRERVGVGPAERDVLCGPGVTPQALYGDDPARVTEAQLVVGVGNARRLARRLGISPAEIVSLVRTRFVNPDAALLVPLSALRVGLPAIQALRAGTITPAQFRAMLPPGLDTAPFGGDVVAWLAARHDRIMNLVVLTDPTGAEPPAGDSTGGFASLELRRALPDPARNRLRAVDLLAIARFARLRSRLGWSIERTDDVVAALWPAPIPVTASAAEVRRALDTGFDTVLIRLGHLLEAVDLLGLDAGDDLPWLLGCFAPLGERGPDAPYRTLFLTSTLLGADPVFGPGPDGGPPARPDAKLLDHAPALQAALKLTAGEFAVVVRAAGAGPATPLSVASISLLYRYGYLARVLRVGVTELVSLIEATGWQPFAPLDGPDPDFLKLIRLVRSIRGSGLPVGRLTALALGTDTVPDGAVMDVLRPVRTALADHRAPGGGQWSEAALRTVLTSVFPPDVGDAFLGLLAGVSTYTTAYHQDQPSLAGPVLAAAPRLSYDAARSLLIHRGVLTPEAAAEVTALPGLPAGLADAVARLVNAGQAEYLPLLRANPVLAERWRVWSATPDDPADPGGEARRAALGEALLDALLPALRRRRLGEVLGAATGTDPGDLAAFVHDAAALPGSAAPRSVGDDLAAVTATGLSARFWAGPVAGPAAGAPARTALAPRADYGPGAAALRDAAGIPNGPLSGIWAAFVDPPVSGAYVLSIESDGSAVTLQADGRAVPLRRDGGTWTATAPVDLVAGRPVRLELTATELNARLSLRWRAEGVAQVVLPGAACCPADAVAAFTSGYRRLLAALELAAAFGLSIRELRFFARSPEHRIGGSGWLSAVPAPAGAAASQTLVRAVAGLARYRRLCERWAVTDTAIIDLLDGSAPAPPPDVVAALSGVTPPIVADAAAHLGLDGVALRGVDGLGRVADVLDLVGKVALPVSTLGRTIRTTPSAQDVRDVRDGIRARHDDAAWAEAVRPVHNELRRAARDALVARVLHLENPDPDLDADEVTGGFTSPDQLYEKLLVDVQMDPCMTTSRIAQAISTVQLFVARLLLNLEPDVPPEAVDPRRWEAMKRYRIWEANRRVFLFPENWLDPDLRDDKSPFFRELESELLQSDITDQAAATALGHYLERLDEVANLEIAGMHVDERVAAGTGVPDPVVHVIGRTSGAKRAYFHRTLDGTWRPWERVNVDVPDDPVLPVIWKGRFLLFWLKVSKQPDGRRPGEFAANTPKQTRLADLALRDLTLRPTASLTVSLFWSEYYNGRWQSPRTSDPDRPIDLGAEFSVIGDPLTLSLASDIRADGTGVRDSLGIIVLNPSPGGTGNSHFRLYTTHSLPVRKQDDTIGSPGFPADRQFSTTGPLIVSYSDDPFHQLAVLGEAQSPYQAIGPMHRLKDPHRAPFFFQDRRHVFYVHPDPTDPVPPQPFGLFPGPLVAPPVFPSFETFEVERLSHG</sequence>
<dbReference type="PROSITE" id="PS51820">
    <property type="entry name" value="PA14"/>
    <property type="match status" value="1"/>
</dbReference>
<evidence type="ECO:0000259" key="1">
    <source>
        <dbReference type="PROSITE" id="PS51820"/>
    </source>
</evidence>
<evidence type="ECO:0000313" key="2">
    <source>
        <dbReference type="EMBL" id="TMR06734.1"/>
    </source>
</evidence>
<dbReference type="Proteomes" id="UP000309174">
    <property type="component" value="Unassembled WGS sequence"/>
</dbReference>
<dbReference type="EMBL" id="VCKW01000010">
    <property type="protein sequence ID" value="TMR06734.1"/>
    <property type="molecule type" value="Genomic_DNA"/>
</dbReference>
<keyword evidence="3" id="KW-1185">Reference proteome</keyword>
<feature type="domain" description="PA14" evidence="1">
    <location>
        <begin position="1379"/>
        <end position="1527"/>
    </location>
</feature>